<feature type="compositionally biased region" description="Polar residues" evidence="1">
    <location>
        <begin position="90"/>
        <end position="100"/>
    </location>
</feature>
<comment type="caution">
    <text evidence="2">The sequence shown here is derived from an EMBL/GenBank/DDBJ whole genome shotgun (WGS) entry which is preliminary data.</text>
</comment>
<dbReference type="InterPro" id="IPR010260">
    <property type="entry name" value="AlpA"/>
</dbReference>
<keyword evidence="3" id="KW-1185">Reference proteome</keyword>
<dbReference type="InterPro" id="IPR052931">
    <property type="entry name" value="Prophage_regulatory_activator"/>
</dbReference>
<dbReference type="EMBL" id="JBEGDD010000002">
    <property type="protein sequence ID" value="MEQ7154147.1"/>
    <property type="molecule type" value="Genomic_DNA"/>
</dbReference>
<evidence type="ECO:0000313" key="2">
    <source>
        <dbReference type="EMBL" id="MEQ7154147.1"/>
    </source>
</evidence>
<gene>
    <name evidence="2" type="ORF">ABN401_02845</name>
</gene>
<accession>A0ABV1NJY2</accession>
<feature type="compositionally biased region" description="Basic and acidic residues" evidence="1">
    <location>
        <begin position="118"/>
        <end position="129"/>
    </location>
</feature>
<evidence type="ECO:0000256" key="1">
    <source>
        <dbReference type="SAM" id="MobiDB-lite"/>
    </source>
</evidence>
<dbReference type="Proteomes" id="UP001445732">
    <property type="component" value="Unassembled WGS sequence"/>
</dbReference>
<dbReference type="Gene3D" id="1.10.238.160">
    <property type="match status" value="1"/>
</dbReference>
<feature type="region of interest" description="Disordered" evidence="1">
    <location>
        <begin position="60"/>
        <end position="129"/>
    </location>
</feature>
<evidence type="ECO:0000313" key="3">
    <source>
        <dbReference type="Proteomes" id="UP001445732"/>
    </source>
</evidence>
<dbReference type="PANTHER" id="PTHR36154">
    <property type="entry name" value="DNA-BINDING TRANSCRIPTIONAL ACTIVATOR ALPA"/>
    <property type="match status" value="1"/>
</dbReference>
<dbReference type="RefSeq" id="WP_349683567.1">
    <property type="nucleotide sequence ID" value="NZ_JBEGDD010000002.1"/>
</dbReference>
<organism evidence="2 3">
    <name type="scientific">Brevundimonas aurifodinae</name>
    <dbReference type="NCBI Taxonomy" id="1508312"/>
    <lineage>
        <taxon>Bacteria</taxon>
        <taxon>Pseudomonadati</taxon>
        <taxon>Pseudomonadota</taxon>
        <taxon>Alphaproteobacteria</taxon>
        <taxon>Caulobacterales</taxon>
        <taxon>Caulobacteraceae</taxon>
        <taxon>Brevundimonas</taxon>
    </lineage>
</organism>
<protein>
    <submittedName>
        <fullName evidence="2">AlpA family phage regulatory protein</fullName>
    </submittedName>
</protein>
<name>A0ABV1NJY2_9CAUL</name>
<proteinExistence type="predicted"/>
<reference evidence="2 3" key="1">
    <citation type="submission" date="2024-06" db="EMBL/GenBank/DDBJ databases">
        <title>Brevundimonas sp. C11.</title>
        <authorList>
            <person name="Maltman C."/>
        </authorList>
    </citation>
    <scope>NUCLEOTIDE SEQUENCE [LARGE SCALE GENOMIC DNA]</scope>
    <source>
        <strain evidence="2 3">C11</strain>
    </source>
</reference>
<sequence length="129" mass="14455">MDSERTPPPGDRFLGWKTVKSLTGFSRTTAWRRQKAGDFPTPRQISPGRVGWLESEVNAWQASRAPRSESELPAFRVSEREEEAKALAASTPQRRGSPNAASRPKPADPIPRAKPKRRAVDEAQRAFEF</sequence>
<dbReference type="PANTHER" id="PTHR36154:SF1">
    <property type="entry name" value="DNA-BINDING TRANSCRIPTIONAL ACTIVATOR ALPA"/>
    <property type="match status" value="1"/>
</dbReference>
<dbReference type="Pfam" id="PF05930">
    <property type="entry name" value="Phage_AlpA"/>
    <property type="match status" value="1"/>
</dbReference>